<dbReference type="GO" id="GO:0005737">
    <property type="term" value="C:cytoplasm"/>
    <property type="evidence" value="ECO:0007669"/>
    <property type="project" value="UniProtKB-SubCell"/>
</dbReference>
<dbReference type="KEGG" id="kla:KLLA0_B14410g"/>
<dbReference type="InterPro" id="IPR038122">
    <property type="entry name" value="PFU_sf"/>
</dbReference>
<dbReference type="Proteomes" id="UP000000598">
    <property type="component" value="Chromosome B"/>
</dbReference>
<feature type="repeat" description="WD" evidence="5">
    <location>
        <begin position="215"/>
        <end position="248"/>
    </location>
</feature>
<dbReference type="InterPro" id="IPR011989">
    <property type="entry name" value="ARM-like"/>
</dbReference>
<accession>Q6CV67</accession>
<dbReference type="EMBL" id="CR382122">
    <property type="protein sequence ID" value="CAH02565.1"/>
    <property type="molecule type" value="Genomic_DNA"/>
</dbReference>
<evidence type="ECO:0000313" key="9">
    <source>
        <dbReference type="Proteomes" id="UP000000598"/>
    </source>
</evidence>
<dbReference type="PANTHER" id="PTHR19849">
    <property type="entry name" value="PHOSPHOLIPASE A-2-ACTIVATING PROTEIN"/>
    <property type="match status" value="1"/>
</dbReference>
<evidence type="ECO:0000256" key="1">
    <source>
        <dbReference type="ARBA" id="ARBA00004496"/>
    </source>
</evidence>
<evidence type="ECO:0000256" key="2">
    <source>
        <dbReference type="ARBA" id="ARBA00022490"/>
    </source>
</evidence>
<dbReference type="Gene3D" id="3.10.20.870">
    <property type="entry name" value="PFU (PLAA family ubiquitin binding), C-terminal domain"/>
    <property type="match status" value="1"/>
</dbReference>
<keyword evidence="4" id="KW-0677">Repeat</keyword>
<dbReference type="HOGENOM" id="CLU_011791_2_0_1"/>
<feature type="repeat" description="WD" evidence="5">
    <location>
        <begin position="8"/>
        <end position="41"/>
    </location>
</feature>
<dbReference type="InterPro" id="IPR036322">
    <property type="entry name" value="WD40_repeat_dom_sf"/>
</dbReference>
<organism evidence="8 9">
    <name type="scientific">Kluyveromyces lactis (strain ATCC 8585 / CBS 2359 / DSM 70799 / NBRC 1267 / NRRL Y-1140 / WM37)</name>
    <name type="common">Yeast</name>
    <name type="synonym">Candida sphaerica</name>
    <dbReference type="NCBI Taxonomy" id="284590"/>
    <lineage>
        <taxon>Eukaryota</taxon>
        <taxon>Fungi</taxon>
        <taxon>Dikarya</taxon>
        <taxon>Ascomycota</taxon>
        <taxon>Saccharomycotina</taxon>
        <taxon>Saccharomycetes</taxon>
        <taxon>Saccharomycetales</taxon>
        <taxon>Saccharomycetaceae</taxon>
        <taxon>Kluyveromyces</taxon>
    </lineage>
</organism>
<dbReference type="GO" id="GO:0010992">
    <property type="term" value="P:ubiquitin recycling"/>
    <property type="evidence" value="ECO:0007669"/>
    <property type="project" value="TreeGrafter"/>
</dbReference>
<gene>
    <name evidence="8" type="ORF">KLLA0_B14410g</name>
</gene>
<feature type="domain" description="PFU" evidence="6">
    <location>
        <begin position="350"/>
        <end position="445"/>
    </location>
</feature>
<dbReference type="PaxDb" id="284590-Q6CV67"/>
<dbReference type="InterPro" id="IPR015155">
    <property type="entry name" value="PFU"/>
</dbReference>
<keyword evidence="9" id="KW-1185">Reference proteome</keyword>
<dbReference type="InterPro" id="IPR013535">
    <property type="entry name" value="PUL_dom"/>
</dbReference>
<comment type="subcellular location">
    <subcellularLocation>
        <location evidence="1">Cytoplasm</location>
    </subcellularLocation>
</comment>
<dbReference type="InterPro" id="IPR020472">
    <property type="entry name" value="WD40_PAC1"/>
</dbReference>
<dbReference type="PROSITE" id="PS51394">
    <property type="entry name" value="PFU"/>
    <property type="match status" value="1"/>
</dbReference>
<keyword evidence="3 5" id="KW-0853">WD repeat</keyword>
<dbReference type="InterPro" id="IPR015943">
    <property type="entry name" value="WD40/YVTN_repeat-like_dom_sf"/>
</dbReference>
<dbReference type="Pfam" id="PF00400">
    <property type="entry name" value="WD40"/>
    <property type="match status" value="6"/>
</dbReference>
<feature type="repeat" description="WD" evidence="5">
    <location>
        <begin position="134"/>
        <end position="165"/>
    </location>
</feature>
<dbReference type="PROSITE" id="PS50294">
    <property type="entry name" value="WD_REPEATS_REGION"/>
    <property type="match status" value="2"/>
</dbReference>
<feature type="domain" description="PUL" evidence="7">
    <location>
        <begin position="455"/>
        <end position="706"/>
    </location>
</feature>
<dbReference type="eggNOG" id="KOG0301">
    <property type="taxonomic scope" value="Eukaryota"/>
</dbReference>
<evidence type="ECO:0000256" key="3">
    <source>
        <dbReference type="ARBA" id="ARBA00022574"/>
    </source>
</evidence>
<name>Q6CV67_KLULA</name>
<dbReference type="OMA" id="STIMVKN"/>
<dbReference type="InParanoid" id="Q6CV67"/>
<proteinExistence type="predicted"/>
<protein>
    <submittedName>
        <fullName evidence="8">KLLA0B14410p</fullName>
    </submittedName>
</protein>
<dbReference type="GO" id="GO:0005634">
    <property type="term" value="C:nucleus"/>
    <property type="evidence" value="ECO:0007669"/>
    <property type="project" value="TreeGrafter"/>
</dbReference>
<evidence type="ECO:0000313" key="8">
    <source>
        <dbReference type="EMBL" id="CAH02565.1"/>
    </source>
</evidence>
<dbReference type="GO" id="GO:0043130">
    <property type="term" value="F:ubiquitin binding"/>
    <property type="evidence" value="ECO:0007669"/>
    <property type="project" value="TreeGrafter"/>
</dbReference>
<dbReference type="PROSITE" id="PS00678">
    <property type="entry name" value="WD_REPEATS_1"/>
    <property type="match status" value="2"/>
</dbReference>
<dbReference type="STRING" id="284590.Q6CV67"/>
<dbReference type="PROSITE" id="PS50082">
    <property type="entry name" value="WD_REPEATS_2"/>
    <property type="match status" value="3"/>
</dbReference>
<dbReference type="Pfam" id="PF08324">
    <property type="entry name" value="PUL"/>
    <property type="match status" value="1"/>
</dbReference>
<dbReference type="AlphaFoldDB" id="Q6CV67"/>
<dbReference type="InterPro" id="IPR019775">
    <property type="entry name" value="WD40_repeat_CS"/>
</dbReference>
<dbReference type="Gene3D" id="1.25.10.10">
    <property type="entry name" value="Leucine-rich Repeat Variant"/>
    <property type="match status" value="1"/>
</dbReference>
<evidence type="ECO:0000259" key="7">
    <source>
        <dbReference type="PROSITE" id="PS51396"/>
    </source>
</evidence>
<dbReference type="CDD" id="cd00200">
    <property type="entry name" value="WD40"/>
    <property type="match status" value="1"/>
</dbReference>
<dbReference type="PROSITE" id="PS51396">
    <property type="entry name" value="PUL"/>
    <property type="match status" value="1"/>
</dbReference>
<dbReference type="PRINTS" id="PR00320">
    <property type="entry name" value="GPROTEINBRPT"/>
</dbReference>
<dbReference type="PANTHER" id="PTHR19849:SF0">
    <property type="entry name" value="PHOSPHOLIPASE A-2-ACTIVATING PROTEIN"/>
    <property type="match status" value="1"/>
</dbReference>
<dbReference type="FunCoup" id="Q6CV67">
    <property type="interactions" value="1478"/>
</dbReference>
<dbReference type="SUPFAM" id="SSF50978">
    <property type="entry name" value="WD40 repeat-like"/>
    <property type="match status" value="1"/>
</dbReference>
<dbReference type="SMART" id="SM00320">
    <property type="entry name" value="WD40"/>
    <property type="match status" value="6"/>
</dbReference>
<dbReference type="GO" id="GO:0043161">
    <property type="term" value="P:proteasome-mediated ubiquitin-dependent protein catabolic process"/>
    <property type="evidence" value="ECO:0007669"/>
    <property type="project" value="TreeGrafter"/>
</dbReference>
<dbReference type="Pfam" id="PF09070">
    <property type="entry name" value="PFU"/>
    <property type="match status" value="1"/>
</dbReference>
<evidence type="ECO:0000256" key="5">
    <source>
        <dbReference type="PROSITE-ProRule" id="PRU00221"/>
    </source>
</evidence>
<keyword evidence="2" id="KW-0963">Cytoplasm</keyword>
<sequence length="706" mass="78300">MYQLSAQLRGHTQDVRSVVSLSTTQVASASRDGTVRIWNLDADGNWEGSIAFSSEKFVNSLTYDAKQCVLFCGGQEKIIYGVSPLLALGQEPVYTLVGHEGNICSLSGDFESLVSSSWDKTAKVWTNGIVKWELKGHSASVWDAKLLNDGSVLTASADTTVKLWKNGTLAKTFDKLHSDVVRNICILDDGKHFVSCSNDGTLKLSNLEGGILHEFIGHESFVYAVKQLPSGDIVSCGEDRTVRIWNMDGTIKQVITLPAISIWTVDVLPNGDIVVGSSDKIIRIFTENEQRLASQEEITSLQKQVEESAVNAQTMGFDESKLKPSSVLQKPGEKEGQIVVVKNENGVIEAHQFTGGSWSKVGDVVSSAGSDNKVEYEGKNYDFVFDVDIEEGKPPLKLPVNANDNPYDVADKFIIRYELPTSYKDQIVQFIVTNTKSTTLDQPSDISRHADVNYKIFPVKKYLKLTSFNPDSLFNGIVKLNQAENTFDDDALGAIGSALHDVENNIELLYAHACIIKNQWKGNKTPAYDIVRILTPKLPSSDDMSEFIEEGLSQENPISTMLTTRMLANCFSNQIWGKELMGKPALYDSVFQILDGDYPNCKPQQKDNLAIAIATLLFNYTVYILESNDQQILPIIADVLNTKYGSSSLFLNSEEATYRLLIAYGNLATVEPSLHQYAKSISWIIRAKDKYGKIGRFEDVFEDLFR</sequence>
<evidence type="ECO:0000256" key="4">
    <source>
        <dbReference type="ARBA" id="ARBA00022737"/>
    </source>
</evidence>
<dbReference type="InterPro" id="IPR001680">
    <property type="entry name" value="WD40_rpt"/>
</dbReference>
<dbReference type="Gene3D" id="2.130.10.10">
    <property type="entry name" value="YVTN repeat-like/Quinoprotein amine dehydrogenase"/>
    <property type="match status" value="1"/>
</dbReference>
<reference evidence="8 9" key="1">
    <citation type="journal article" date="2004" name="Nature">
        <title>Genome evolution in yeasts.</title>
        <authorList>
            <consortium name="Genolevures"/>
            <person name="Dujon B."/>
            <person name="Sherman D."/>
            <person name="Fischer G."/>
            <person name="Durrens P."/>
            <person name="Casaregola S."/>
            <person name="Lafontaine I."/>
            <person name="de Montigny J."/>
            <person name="Marck C."/>
            <person name="Neuveglise C."/>
            <person name="Talla E."/>
            <person name="Goffard N."/>
            <person name="Frangeul L."/>
            <person name="Aigle M."/>
            <person name="Anthouard V."/>
            <person name="Babour A."/>
            <person name="Barbe V."/>
            <person name="Barnay S."/>
            <person name="Blanchin S."/>
            <person name="Beckerich J.M."/>
            <person name="Beyne E."/>
            <person name="Bleykasten C."/>
            <person name="Boisrame A."/>
            <person name="Boyer J."/>
            <person name="Cattolico L."/>
            <person name="Confanioleri F."/>
            <person name="de Daruvar A."/>
            <person name="Despons L."/>
            <person name="Fabre E."/>
            <person name="Fairhead C."/>
            <person name="Ferry-Dumazet H."/>
            <person name="Groppi A."/>
            <person name="Hantraye F."/>
            <person name="Hennequin C."/>
            <person name="Jauniaux N."/>
            <person name="Joyet P."/>
            <person name="Kachouri R."/>
            <person name="Kerrest A."/>
            <person name="Koszul R."/>
            <person name="Lemaire M."/>
            <person name="Lesur I."/>
            <person name="Ma L."/>
            <person name="Muller H."/>
            <person name="Nicaud J.M."/>
            <person name="Nikolski M."/>
            <person name="Oztas S."/>
            <person name="Ozier-Kalogeropoulos O."/>
            <person name="Pellenz S."/>
            <person name="Potier S."/>
            <person name="Richard G.F."/>
            <person name="Straub M.L."/>
            <person name="Suleau A."/>
            <person name="Swennene D."/>
            <person name="Tekaia F."/>
            <person name="Wesolowski-Louvel M."/>
            <person name="Westhof E."/>
            <person name="Wirth B."/>
            <person name="Zeniou-Meyer M."/>
            <person name="Zivanovic I."/>
            <person name="Bolotin-Fukuhara M."/>
            <person name="Thierry A."/>
            <person name="Bouchier C."/>
            <person name="Caudron B."/>
            <person name="Scarpelli C."/>
            <person name="Gaillardin C."/>
            <person name="Weissenbach J."/>
            <person name="Wincker P."/>
            <person name="Souciet J.L."/>
        </authorList>
    </citation>
    <scope>NUCLEOTIDE SEQUENCE [LARGE SCALE GENOMIC DNA]</scope>
    <source>
        <strain evidence="9">ATCC 8585 / CBS 2359 / DSM 70799 / NBRC 1267 / NRRL Y-1140 / WM37</strain>
    </source>
</reference>
<evidence type="ECO:0000259" key="6">
    <source>
        <dbReference type="PROSITE" id="PS51394"/>
    </source>
</evidence>